<dbReference type="CDD" id="cd10981">
    <property type="entry name" value="ZnPC_S1P1"/>
    <property type="match status" value="1"/>
</dbReference>
<dbReference type="Gene3D" id="1.10.575.10">
    <property type="entry name" value="P1 Nuclease"/>
    <property type="match status" value="1"/>
</dbReference>
<organism evidence="2 3">
    <name type="scientific">Microscilla marina ATCC 23134</name>
    <dbReference type="NCBI Taxonomy" id="313606"/>
    <lineage>
        <taxon>Bacteria</taxon>
        <taxon>Pseudomonadati</taxon>
        <taxon>Bacteroidota</taxon>
        <taxon>Cytophagia</taxon>
        <taxon>Cytophagales</taxon>
        <taxon>Microscillaceae</taxon>
        <taxon>Microscilla</taxon>
    </lineage>
</organism>
<dbReference type="SUPFAM" id="SSF48537">
    <property type="entry name" value="Phospholipase C/P1 nuclease"/>
    <property type="match status" value="1"/>
</dbReference>
<keyword evidence="1" id="KW-0175">Coiled coil</keyword>
<dbReference type="AlphaFoldDB" id="A1ZDL8"/>
<gene>
    <name evidence="2" type="ORF">M23134_05263</name>
</gene>
<evidence type="ECO:0000256" key="1">
    <source>
        <dbReference type="SAM" id="Coils"/>
    </source>
</evidence>
<keyword evidence="3" id="KW-1185">Reference proteome</keyword>
<dbReference type="InterPro" id="IPR008947">
    <property type="entry name" value="PLipase_C/P1_nuclease_dom_sf"/>
</dbReference>
<dbReference type="RefSeq" id="WP_002693633.1">
    <property type="nucleotide sequence ID" value="NZ_AAWS01000002.1"/>
</dbReference>
<comment type="caution">
    <text evidence="2">The sequence shown here is derived from an EMBL/GenBank/DDBJ whole genome shotgun (WGS) entry which is preliminary data.</text>
</comment>
<feature type="coiled-coil region" evidence="1">
    <location>
        <begin position="310"/>
        <end position="337"/>
    </location>
</feature>
<evidence type="ECO:0000313" key="3">
    <source>
        <dbReference type="Proteomes" id="UP000004095"/>
    </source>
</evidence>
<reference evidence="2 3" key="1">
    <citation type="submission" date="2007-01" db="EMBL/GenBank/DDBJ databases">
        <authorList>
            <person name="Haygood M."/>
            <person name="Podell S."/>
            <person name="Anderson C."/>
            <person name="Hopkinson B."/>
            <person name="Roe K."/>
            <person name="Barbeau K."/>
            <person name="Gaasterland T."/>
            <person name="Ferriera S."/>
            <person name="Johnson J."/>
            <person name="Kravitz S."/>
            <person name="Beeson K."/>
            <person name="Sutton G."/>
            <person name="Rogers Y.-H."/>
            <person name="Friedman R."/>
            <person name="Frazier M."/>
            <person name="Venter J.C."/>
        </authorList>
    </citation>
    <scope>NUCLEOTIDE SEQUENCE [LARGE SCALE GENOMIC DNA]</scope>
    <source>
        <strain evidence="2 3">ATCC 23134</strain>
    </source>
</reference>
<evidence type="ECO:0008006" key="4">
    <source>
        <dbReference type="Google" id="ProtNLM"/>
    </source>
</evidence>
<evidence type="ECO:0000313" key="2">
    <source>
        <dbReference type="EMBL" id="EAY31757.1"/>
    </source>
</evidence>
<dbReference type="Proteomes" id="UP000004095">
    <property type="component" value="Unassembled WGS sequence"/>
</dbReference>
<dbReference type="GO" id="GO:0016788">
    <property type="term" value="F:hydrolase activity, acting on ester bonds"/>
    <property type="evidence" value="ECO:0007669"/>
    <property type="project" value="InterPro"/>
</dbReference>
<sequence length="381" mass="45208">MKKGLCLFLFFVGVLPVIQAFMVKPPTDPKPPAWGFFAHQRINRLAVFTLPSEMITFYKFYIVYLTENAINPDARRYAVKGEAPRHFIDVDVYDHQYNDSAVYKMPRNWRDAVKKHTEDTLQAYGIVPWHINFMKYRLTKAFKNREATKILRLSAEIGHYIADANVPLHTTENYNGQLTNQKGIHGFWESRLPELYSDNYNYFVGKAKYIKKPQQTAWQAVINAHEALDSVLRFERELTKRFSADKKYTIDERNGSNIRTYSKKFSKAFHDKLAGQVERRMRASIKMVGDFWYTCWVDGGQPDLSKMLDKKYIEEERKRLEKERKEWREKQQQKKLKIRSHEAALQHQIHKLPHQGCCHAYARYYTYLRKKMQDSNKSLKR</sequence>
<proteinExistence type="predicted"/>
<dbReference type="eggNOG" id="ENOG502Z9BM">
    <property type="taxonomic scope" value="Bacteria"/>
</dbReference>
<accession>A1ZDL8</accession>
<protein>
    <recommendedName>
        <fullName evidence="4">S1/P1 Nuclease</fullName>
    </recommendedName>
</protein>
<name>A1ZDL8_MICM2</name>
<dbReference type="EMBL" id="AAWS01000002">
    <property type="protein sequence ID" value="EAY31757.1"/>
    <property type="molecule type" value="Genomic_DNA"/>
</dbReference>